<evidence type="ECO:0000256" key="4">
    <source>
        <dbReference type="ARBA" id="ARBA00012591"/>
    </source>
</evidence>
<dbReference type="EMBL" id="CP067420">
    <property type="protein sequence ID" value="QQP89508.1"/>
    <property type="molecule type" value="Genomic_DNA"/>
</dbReference>
<name>A0ABX7B866_9PROT</name>
<evidence type="ECO:0000256" key="9">
    <source>
        <dbReference type="ARBA" id="ARBA00025174"/>
    </source>
</evidence>
<accession>A0ABX7B866</accession>
<dbReference type="SUPFAM" id="SSF53756">
    <property type="entry name" value="UDP-Glycosyltransferase/glycogen phosphorylase"/>
    <property type="match status" value="1"/>
</dbReference>
<keyword evidence="6" id="KW-0808">Transferase</keyword>
<comment type="cofactor">
    <cofactor evidence="2">
        <name>pyridoxal 5'-phosphate</name>
        <dbReference type="ChEBI" id="CHEBI:597326"/>
    </cofactor>
</comment>
<keyword evidence="8" id="KW-0119">Carbohydrate metabolism</keyword>
<dbReference type="InterPro" id="IPR035090">
    <property type="entry name" value="Pyridoxal_P_attach_site"/>
</dbReference>
<evidence type="ECO:0000256" key="6">
    <source>
        <dbReference type="ARBA" id="ARBA00022679"/>
    </source>
</evidence>
<dbReference type="PANTHER" id="PTHR42655:SF1">
    <property type="entry name" value="GLYCOGEN PHOSPHORYLASE"/>
    <property type="match status" value="1"/>
</dbReference>
<evidence type="ECO:0000256" key="3">
    <source>
        <dbReference type="ARBA" id="ARBA00006047"/>
    </source>
</evidence>
<evidence type="ECO:0000256" key="1">
    <source>
        <dbReference type="ARBA" id="ARBA00001275"/>
    </source>
</evidence>
<reference evidence="10" key="1">
    <citation type="submission" date="2021-02" db="EMBL/GenBank/DDBJ databases">
        <title>Skermanella TT6 skin isolate.</title>
        <authorList>
            <person name="Lee K."/>
            <person name="Ganzorig M."/>
        </authorList>
    </citation>
    <scope>NUCLEOTIDE SEQUENCE</scope>
    <source>
        <strain evidence="10">TT6</strain>
    </source>
</reference>
<comment type="similarity">
    <text evidence="3">Belongs to the glycogen phosphorylase family.</text>
</comment>
<comment type="function">
    <text evidence="9">Phosphorylase is an important allosteric enzyme in carbohydrate metabolism. Enzymes from different sources differ in their regulatory mechanisms and in their natural substrates. However, all known phosphorylases share catalytic and structural properties.</text>
</comment>
<dbReference type="InterPro" id="IPR052182">
    <property type="entry name" value="Glycogen/Maltodextrin_Phosph"/>
</dbReference>
<keyword evidence="7" id="KW-0663">Pyridoxal phosphate</keyword>
<dbReference type="PANTHER" id="PTHR42655">
    <property type="entry name" value="GLYCOGEN PHOSPHORYLASE"/>
    <property type="match status" value="1"/>
</dbReference>
<dbReference type="NCBIfam" id="TIGR02094">
    <property type="entry name" value="more_P_ylases"/>
    <property type="match status" value="1"/>
</dbReference>
<keyword evidence="11" id="KW-1185">Reference proteome</keyword>
<comment type="catalytic activity">
    <reaction evidence="1">
        <text>[(1-&gt;4)-alpha-D-glucosyl](n) + phosphate = [(1-&gt;4)-alpha-D-glucosyl](n-1) + alpha-D-glucose 1-phosphate</text>
        <dbReference type="Rhea" id="RHEA:41732"/>
        <dbReference type="Rhea" id="RHEA-COMP:9584"/>
        <dbReference type="Rhea" id="RHEA-COMP:9586"/>
        <dbReference type="ChEBI" id="CHEBI:15444"/>
        <dbReference type="ChEBI" id="CHEBI:43474"/>
        <dbReference type="ChEBI" id="CHEBI:58601"/>
        <dbReference type="EC" id="2.4.1.1"/>
    </reaction>
</comment>
<dbReference type="RefSeq" id="WP_201075817.1">
    <property type="nucleotide sequence ID" value="NZ_CP067420.1"/>
</dbReference>
<dbReference type="EC" id="2.4.1.1" evidence="4"/>
<gene>
    <name evidence="10" type="primary">glgP</name>
    <name evidence="10" type="ORF">IGS68_26655</name>
</gene>
<organism evidence="10 11">
    <name type="scientific">Skermanella cutis</name>
    <dbReference type="NCBI Taxonomy" id="2775420"/>
    <lineage>
        <taxon>Bacteria</taxon>
        <taxon>Pseudomonadati</taxon>
        <taxon>Pseudomonadota</taxon>
        <taxon>Alphaproteobacteria</taxon>
        <taxon>Rhodospirillales</taxon>
        <taxon>Azospirillaceae</taxon>
        <taxon>Skermanella</taxon>
    </lineage>
</organism>
<evidence type="ECO:0000256" key="5">
    <source>
        <dbReference type="ARBA" id="ARBA00022676"/>
    </source>
</evidence>
<dbReference type="InterPro" id="IPR000811">
    <property type="entry name" value="Glyco_trans_35"/>
</dbReference>
<proteinExistence type="inferred from homology"/>
<protein>
    <recommendedName>
        <fullName evidence="4">glycogen phosphorylase</fullName>
        <ecNumber evidence="4">2.4.1.1</ecNumber>
    </recommendedName>
</protein>
<evidence type="ECO:0000256" key="2">
    <source>
        <dbReference type="ARBA" id="ARBA00001933"/>
    </source>
</evidence>
<sequence length="581" mass="64563">MTGLDPFIERSRIAYISMEIAIKPEIHTYSGGLGILAGDVARSCADLELPVVLVTLVSREGYLRQEIAPDGRQVDHPDPWIPADWAVPLDAMIAVEIEGRPVWTRAWLHVVESPLGGDVPVILLDTDVDQNNADDRRITDRLYGGDAVHRLRQETVLGIGAARMLRALGFEIEFYHLNEGHAALLAVELLRRTPNPVANERPDDCPSDAPFDQDLCAQCLFDVAHVRARCAFTTHTPVEAGHDRFDYEDVKRVLGDFIRIDQLRLLGGPDLLNMTRLALNLSGYVNGVARRHAETTRHLFPGYRISAVTNGVHPATWVHPGLARLLDGAVPGWGLEPELLVRADQLPNTEVCAAHQEAKHALLEEIQRRTGVAMTPERPLIGFARRMTAYKRPDLLFADLERLRSISRLFPFQLVMAGKAHPRDEPGKQLIQEIHGHIRDLAGDIPMTFVPGYDMEFAHALVSGSDIWLNTPLPPLEASGTSGMKAALNGVLCLSTLDGWWLEACIEGVTGWAIGDTALGTAGDDAEELYVKLERTVLPLCYGDRDRWVWMMKQSLSKIGSYFNSHRMMKSYAVQAYFARP</sequence>
<keyword evidence="5" id="KW-0328">Glycosyltransferase</keyword>
<dbReference type="InterPro" id="IPR011834">
    <property type="entry name" value="Agluc_phsphrylas"/>
</dbReference>
<dbReference type="Proteomes" id="UP000595197">
    <property type="component" value="Chromosome"/>
</dbReference>
<evidence type="ECO:0000313" key="10">
    <source>
        <dbReference type="EMBL" id="QQP89508.1"/>
    </source>
</evidence>
<dbReference type="Pfam" id="PF00343">
    <property type="entry name" value="Phosphorylase"/>
    <property type="match status" value="1"/>
</dbReference>
<dbReference type="Gene3D" id="3.40.50.2000">
    <property type="entry name" value="Glycogen Phosphorylase B"/>
    <property type="match status" value="3"/>
</dbReference>
<evidence type="ECO:0000256" key="7">
    <source>
        <dbReference type="ARBA" id="ARBA00022898"/>
    </source>
</evidence>
<dbReference type="PROSITE" id="PS00102">
    <property type="entry name" value="PHOSPHORYLASE"/>
    <property type="match status" value="1"/>
</dbReference>
<evidence type="ECO:0000313" key="11">
    <source>
        <dbReference type="Proteomes" id="UP000595197"/>
    </source>
</evidence>
<evidence type="ECO:0000256" key="8">
    <source>
        <dbReference type="ARBA" id="ARBA00023277"/>
    </source>
</evidence>